<dbReference type="EMBL" id="VSRR010004083">
    <property type="protein sequence ID" value="MPC38503.1"/>
    <property type="molecule type" value="Genomic_DNA"/>
</dbReference>
<dbReference type="AlphaFoldDB" id="A0A5B7F077"/>
<gene>
    <name evidence="1" type="ORF">E2C01_032010</name>
</gene>
<sequence length="98" mass="10853">MRAACQQIPHLLLHDTSPSSRLSWLPEAQVILVLASFVAKCETTISGYRSNNHAQEFNHKTTITTTTTTFLPTNLSNTILPIFRISHTRYSVEAVGVG</sequence>
<name>A0A5B7F077_PORTR</name>
<keyword evidence="2" id="KW-1185">Reference proteome</keyword>
<organism evidence="1 2">
    <name type="scientific">Portunus trituberculatus</name>
    <name type="common">Swimming crab</name>
    <name type="synonym">Neptunus trituberculatus</name>
    <dbReference type="NCBI Taxonomy" id="210409"/>
    <lineage>
        <taxon>Eukaryota</taxon>
        <taxon>Metazoa</taxon>
        <taxon>Ecdysozoa</taxon>
        <taxon>Arthropoda</taxon>
        <taxon>Crustacea</taxon>
        <taxon>Multicrustacea</taxon>
        <taxon>Malacostraca</taxon>
        <taxon>Eumalacostraca</taxon>
        <taxon>Eucarida</taxon>
        <taxon>Decapoda</taxon>
        <taxon>Pleocyemata</taxon>
        <taxon>Brachyura</taxon>
        <taxon>Eubrachyura</taxon>
        <taxon>Portunoidea</taxon>
        <taxon>Portunidae</taxon>
        <taxon>Portuninae</taxon>
        <taxon>Portunus</taxon>
    </lineage>
</organism>
<accession>A0A5B7F077</accession>
<dbReference type="Proteomes" id="UP000324222">
    <property type="component" value="Unassembled WGS sequence"/>
</dbReference>
<evidence type="ECO:0000313" key="2">
    <source>
        <dbReference type="Proteomes" id="UP000324222"/>
    </source>
</evidence>
<comment type="caution">
    <text evidence="1">The sequence shown here is derived from an EMBL/GenBank/DDBJ whole genome shotgun (WGS) entry which is preliminary data.</text>
</comment>
<proteinExistence type="predicted"/>
<protein>
    <submittedName>
        <fullName evidence="1">Uncharacterized protein</fullName>
    </submittedName>
</protein>
<reference evidence="1 2" key="1">
    <citation type="submission" date="2019-05" db="EMBL/GenBank/DDBJ databases">
        <title>Another draft genome of Portunus trituberculatus and its Hox gene families provides insights of decapod evolution.</title>
        <authorList>
            <person name="Jeong J.-H."/>
            <person name="Song I."/>
            <person name="Kim S."/>
            <person name="Choi T."/>
            <person name="Kim D."/>
            <person name="Ryu S."/>
            <person name="Kim W."/>
        </authorList>
    </citation>
    <scope>NUCLEOTIDE SEQUENCE [LARGE SCALE GENOMIC DNA]</scope>
    <source>
        <tissue evidence="1">Muscle</tissue>
    </source>
</reference>
<evidence type="ECO:0000313" key="1">
    <source>
        <dbReference type="EMBL" id="MPC38503.1"/>
    </source>
</evidence>